<gene>
    <name evidence="6" type="ORF">SAMN05192549_110127</name>
</gene>
<keyword evidence="1 4" id="KW-0732">Signal</keyword>
<keyword evidence="7" id="KW-1185">Reference proteome</keyword>
<evidence type="ECO:0000259" key="5">
    <source>
        <dbReference type="PROSITE" id="PS51175"/>
    </source>
</evidence>
<dbReference type="RefSeq" id="WP_229255780.1">
    <property type="nucleotide sequence ID" value="NZ_FRCX01000010.1"/>
</dbReference>
<keyword evidence="3" id="KW-0326">Glycosidase</keyword>
<evidence type="ECO:0000256" key="3">
    <source>
        <dbReference type="ARBA" id="ARBA00023295"/>
    </source>
</evidence>
<dbReference type="Gene3D" id="2.60.120.260">
    <property type="entry name" value="Galactose-binding domain-like"/>
    <property type="match status" value="2"/>
</dbReference>
<dbReference type="SMART" id="SM00606">
    <property type="entry name" value="CBD_IV"/>
    <property type="match status" value="2"/>
</dbReference>
<dbReference type="InterPro" id="IPR001547">
    <property type="entry name" value="Glyco_hydro_5"/>
</dbReference>
<evidence type="ECO:0000256" key="1">
    <source>
        <dbReference type="ARBA" id="ARBA00022729"/>
    </source>
</evidence>
<dbReference type="InterPro" id="IPR050386">
    <property type="entry name" value="Glycosyl_hydrolase_5"/>
</dbReference>
<feature type="signal peptide" evidence="4">
    <location>
        <begin position="1"/>
        <end position="26"/>
    </location>
</feature>
<dbReference type="CDD" id="cd04080">
    <property type="entry name" value="CBM6_cellulase-like"/>
    <property type="match status" value="2"/>
</dbReference>
<evidence type="ECO:0000313" key="6">
    <source>
        <dbReference type="EMBL" id="SHN40063.1"/>
    </source>
</evidence>
<accession>A0A1M7R4D9</accession>
<dbReference type="GO" id="GO:0009251">
    <property type="term" value="P:glucan catabolic process"/>
    <property type="evidence" value="ECO:0007669"/>
    <property type="project" value="TreeGrafter"/>
</dbReference>
<dbReference type="Pfam" id="PF03422">
    <property type="entry name" value="CBM_6"/>
    <property type="match status" value="2"/>
</dbReference>
<dbReference type="GO" id="GO:0008422">
    <property type="term" value="F:beta-glucosidase activity"/>
    <property type="evidence" value="ECO:0007669"/>
    <property type="project" value="TreeGrafter"/>
</dbReference>
<dbReference type="GO" id="GO:0030246">
    <property type="term" value="F:carbohydrate binding"/>
    <property type="evidence" value="ECO:0007669"/>
    <property type="project" value="InterPro"/>
</dbReference>
<dbReference type="AlphaFoldDB" id="A0A1M7R4D9"/>
<dbReference type="GO" id="GO:0005576">
    <property type="term" value="C:extracellular region"/>
    <property type="evidence" value="ECO:0007669"/>
    <property type="project" value="TreeGrafter"/>
</dbReference>
<feature type="domain" description="CBM6" evidence="5">
    <location>
        <begin position="32"/>
        <end position="152"/>
    </location>
</feature>
<evidence type="ECO:0000313" key="7">
    <source>
        <dbReference type="Proteomes" id="UP000184339"/>
    </source>
</evidence>
<reference evidence="7" key="1">
    <citation type="submission" date="2016-11" db="EMBL/GenBank/DDBJ databases">
        <authorList>
            <person name="Varghese N."/>
            <person name="Submissions S."/>
        </authorList>
    </citation>
    <scope>NUCLEOTIDE SEQUENCE [LARGE SCALE GENOMIC DNA]</scope>
    <source>
        <strain evidence="7">Sac-22</strain>
    </source>
</reference>
<dbReference type="Gene3D" id="3.20.20.80">
    <property type="entry name" value="Glycosidases"/>
    <property type="match status" value="1"/>
</dbReference>
<feature type="domain" description="CBM6" evidence="5">
    <location>
        <begin position="572"/>
        <end position="691"/>
    </location>
</feature>
<sequence>METKLQHCIRWMVAVAGLAAASAVYAQSALPGKVEAESYTSMSGVALETTTDTGGGSDVGWIDANDSMTYSVNVANAGWYTVQYRVASLNGGGQVVLAQNGKTISETANIGATGGWQSWATVNSHVFLQAGTQNLTLQAKAGGFNLNWINFTPEATGVTLPGIRQNGKYWVDTSGNRVNLRGVNTGNWLALEMWMMNTNLSNNGAGIGDQCTLETALTGRFGAAEKERLLSVFRDSWITSRDFDLMKGMGMNVVRVPFLYSLVEDDAHPYTLRADAWKYLDFAINEAEKRGMYVILDLHGAAGGQAAASEQHDGCVGAAQMWTNSTYWDRTKWLWDMIASRYKNRTSIAAYDLLNEPWGTDATTLANRAYELFNVVRAKDPNHVILLPGHNSGIDAYGNPNTRGLTNVAFWMHFYPGLWGWNEVQGATAQANMHANWLHCNVNGTGESCDWNAKLTALNTPFLIGEFQPWTLTGSYGGQITRKTYDIYNMYGWAATNWAYKTVSYGGSNGDTSSWGWGMVTNSSNGGTFGALDVGSATNAAIENYFRNFATQPLVRNESIAYWMNWKAEAGQRIEAEMFSSHNGMRMETTTDAGGGFNVGNTDNNDWMTYPVNVPKTGWYNLQFRVASPYTGGQLVLSKNATDLAALTVPNTGGWQNWTTITGTVYLTAGQQDLAIFVRVGGWNINWWTLTPQ</sequence>
<evidence type="ECO:0000256" key="2">
    <source>
        <dbReference type="ARBA" id="ARBA00022801"/>
    </source>
</evidence>
<keyword evidence="2" id="KW-0378">Hydrolase</keyword>
<dbReference type="Proteomes" id="UP000184339">
    <property type="component" value="Unassembled WGS sequence"/>
</dbReference>
<dbReference type="PANTHER" id="PTHR31297:SF13">
    <property type="entry name" value="PUTATIVE-RELATED"/>
    <property type="match status" value="1"/>
</dbReference>
<dbReference type="EMBL" id="FRCX01000010">
    <property type="protein sequence ID" value="SHN40063.1"/>
    <property type="molecule type" value="Genomic_DNA"/>
</dbReference>
<dbReference type="SUPFAM" id="SSF49785">
    <property type="entry name" value="Galactose-binding domain-like"/>
    <property type="match status" value="2"/>
</dbReference>
<dbReference type="STRING" id="551987.SAMN05192549_110127"/>
<dbReference type="InterPro" id="IPR005084">
    <property type="entry name" value="CBM6"/>
</dbReference>
<dbReference type="Pfam" id="PF00150">
    <property type="entry name" value="Cellulase"/>
    <property type="match status" value="1"/>
</dbReference>
<protein>
    <submittedName>
        <fullName evidence="6">Carbohydrate binding module (Family 6)</fullName>
    </submittedName>
</protein>
<name>A0A1M7R4D9_9BURK</name>
<dbReference type="GO" id="GO:0009986">
    <property type="term" value="C:cell surface"/>
    <property type="evidence" value="ECO:0007669"/>
    <property type="project" value="TreeGrafter"/>
</dbReference>
<dbReference type="InterPro" id="IPR008979">
    <property type="entry name" value="Galactose-bd-like_sf"/>
</dbReference>
<dbReference type="PROSITE" id="PS51175">
    <property type="entry name" value="CBM6"/>
    <property type="match status" value="2"/>
</dbReference>
<feature type="chain" id="PRO_5012071041" evidence="4">
    <location>
        <begin position="27"/>
        <end position="693"/>
    </location>
</feature>
<dbReference type="SUPFAM" id="SSF51445">
    <property type="entry name" value="(Trans)glycosidases"/>
    <property type="match status" value="1"/>
</dbReference>
<dbReference type="PANTHER" id="PTHR31297">
    <property type="entry name" value="GLUCAN ENDO-1,6-BETA-GLUCOSIDASE B"/>
    <property type="match status" value="1"/>
</dbReference>
<dbReference type="InterPro" id="IPR017853">
    <property type="entry name" value="GH"/>
</dbReference>
<evidence type="ECO:0000256" key="4">
    <source>
        <dbReference type="SAM" id="SignalP"/>
    </source>
</evidence>
<dbReference type="InterPro" id="IPR006584">
    <property type="entry name" value="Cellulose-bd_IV"/>
</dbReference>
<proteinExistence type="predicted"/>
<organism evidence="6 7">
    <name type="scientific">Duganella sacchari</name>
    <dbReference type="NCBI Taxonomy" id="551987"/>
    <lineage>
        <taxon>Bacteria</taxon>
        <taxon>Pseudomonadati</taxon>
        <taxon>Pseudomonadota</taxon>
        <taxon>Betaproteobacteria</taxon>
        <taxon>Burkholderiales</taxon>
        <taxon>Oxalobacteraceae</taxon>
        <taxon>Telluria group</taxon>
        <taxon>Duganella</taxon>
    </lineage>
</organism>